<sequence>MPKFYFWRFNLLLSASSPLLVKHLMNLFSLKNAKDDLQEVSVHDCVKFWFRGPNRYVEPLQKVSKVRATKPRLNHNPSGHIDLIFLPWTDEENSLIVELDEEESRRDETNLATFFACWLCKFVLLNKKVNHVRASVFKVGSLMAHGKKFSLAVPVFASIHRGLKEISTSSNLSVANTIFPIHYVYGWLGEYFGTHHRANHSHRSIPLCKISVQKMAKSFDFTEAQKLFQQDDARCLHHLAMLQGRDLHLTGKLSNSWNEYIISLRSSYVTLGHDSNFIVESYSPIIFSRQFGLSRCSRRSYGASLRWYTINVGVTLEFLLST</sequence>
<protein>
    <recommendedName>
        <fullName evidence="4">Aminotransferase-like plant mobile domain-containing protein</fullName>
    </recommendedName>
</protein>
<comment type="caution">
    <text evidence="2">The sequence shown here is derived from an EMBL/GenBank/DDBJ whole genome shotgun (WGS) entry which is preliminary data.</text>
</comment>
<gene>
    <name evidence="2" type="ORF">KY290_026166</name>
</gene>
<dbReference type="Proteomes" id="UP000826656">
    <property type="component" value="Unassembled WGS sequence"/>
</dbReference>
<evidence type="ECO:0008006" key="4">
    <source>
        <dbReference type="Google" id="ProtNLM"/>
    </source>
</evidence>
<feature type="chain" id="PRO_5046653877" description="Aminotransferase-like plant mobile domain-containing protein" evidence="1">
    <location>
        <begin position="17"/>
        <end position="322"/>
    </location>
</feature>
<evidence type="ECO:0000313" key="3">
    <source>
        <dbReference type="Proteomes" id="UP000826656"/>
    </source>
</evidence>
<proteinExistence type="predicted"/>
<evidence type="ECO:0000256" key="1">
    <source>
        <dbReference type="SAM" id="SignalP"/>
    </source>
</evidence>
<evidence type="ECO:0000313" key="2">
    <source>
        <dbReference type="EMBL" id="KAH0755896.1"/>
    </source>
</evidence>
<organism evidence="2 3">
    <name type="scientific">Solanum tuberosum</name>
    <name type="common">Potato</name>
    <dbReference type="NCBI Taxonomy" id="4113"/>
    <lineage>
        <taxon>Eukaryota</taxon>
        <taxon>Viridiplantae</taxon>
        <taxon>Streptophyta</taxon>
        <taxon>Embryophyta</taxon>
        <taxon>Tracheophyta</taxon>
        <taxon>Spermatophyta</taxon>
        <taxon>Magnoliopsida</taxon>
        <taxon>eudicotyledons</taxon>
        <taxon>Gunneridae</taxon>
        <taxon>Pentapetalae</taxon>
        <taxon>asterids</taxon>
        <taxon>lamiids</taxon>
        <taxon>Solanales</taxon>
        <taxon>Solanaceae</taxon>
        <taxon>Solanoideae</taxon>
        <taxon>Solaneae</taxon>
        <taxon>Solanum</taxon>
    </lineage>
</organism>
<dbReference type="PANTHER" id="PTHR36607">
    <property type="entry name" value="1,2-DIHYDROXY-3-KETO-5-METHYLTHIOPENTENE DIOXYGENASE 4"/>
    <property type="match status" value="1"/>
</dbReference>
<feature type="signal peptide" evidence="1">
    <location>
        <begin position="1"/>
        <end position="16"/>
    </location>
</feature>
<reference evidence="2 3" key="1">
    <citation type="journal article" date="2021" name="bioRxiv">
        <title>Chromosome-scale and haplotype-resolved genome assembly of a tetraploid potato cultivar.</title>
        <authorList>
            <person name="Sun H."/>
            <person name="Jiao W.-B."/>
            <person name="Krause K."/>
            <person name="Campoy J.A."/>
            <person name="Goel M."/>
            <person name="Folz-Donahue K."/>
            <person name="Kukat C."/>
            <person name="Huettel B."/>
            <person name="Schneeberger K."/>
        </authorList>
    </citation>
    <scope>NUCLEOTIDE SEQUENCE [LARGE SCALE GENOMIC DNA]</scope>
    <source>
        <strain evidence="2">SolTubOtavaFocal</strain>
        <tissue evidence="2">Leaves</tissue>
    </source>
</reference>
<dbReference type="EMBL" id="JAIVGD010000018">
    <property type="protein sequence ID" value="KAH0755896.1"/>
    <property type="molecule type" value="Genomic_DNA"/>
</dbReference>
<accession>A0ABQ7UVP4</accession>
<name>A0ABQ7UVP4_SOLTU</name>
<keyword evidence="1" id="KW-0732">Signal</keyword>
<dbReference type="PANTHER" id="PTHR36607:SF20">
    <property type="entry name" value="AMINOTRANSFERASE-LIKE PLANT MOBILE DOMAIN-CONTAINING PROTEIN"/>
    <property type="match status" value="1"/>
</dbReference>
<keyword evidence="3" id="KW-1185">Reference proteome</keyword>